<feature type="transmembrane region" description="Helical" evidence="1">
    <location>
        <begin position="72"/>
        <end position="90"/>
    </location>
</feature>
<feature type="signal peptide" evidence="2">
    <location>
        <begin position="1"/>
        <end position="25"/>
    </location>
</feature>
<gene>
    <name evidence="3" type="ORF">GCM10020369_07450</name>
</gene>
<feature type="transmembrane region" description="Helical" evidence="1">
    <location>
        <begin position="49"/>
        <end position="65"/>
    </location>
</feature>
<feature type="transmembrane region" description="Helical" evidence="1">
    <location>
        <begin position="195"/>
        <end position="217"/>
    </location>
</feature>
<keyword evidence="2" id="KW-0732">Signal</keyword>
<organism evidence="3 4">
    <name type="scientific">Cryptosporangium minutisporangium</name>
    <dbReference type="NCBI Taxonomy" id="113569"/>
    <lineage>
        <taxon>Bacteria</taxon>
        <taxon>Bacillati</taxon>
        <taxon>Actinomycetota</taxon>
        <taxon>Actinomycetes</taxon>
        <taxon>Cryptosporangiales</taxon>
        <taxon>Cryptosporangiaceae</taxon>
        <taxon>Cryptosporangium</taxon>
    </lineage>
</organism>
<dbReference type="EMBL" id="BAAAYN010000004">
    <property type="protein sequence ID" value="GAA3383056.1"/>
    <property type="molecule type" value="Genomic_DNA"/>
</dbReference>
<keyword evidence="1" id="KW-1133">Transmembrane helix</keyword>
<feature type="chain" id="PRO_5047246531" description="HupE/UreJ family protein" evidence="2">
    <location>
        <begin position="26"/>
        <end position="347"/>
    </location>
</feature>
<evidence type="ECO:0000313" key="4">
    <source>
        <dbReference type="Proteomes" id="UP001501676"/>
    </source>
</evidence>
<comment type="caution">
    <text evidence="3">The sequence shown here is derived from an EMBL/GenBank/DDBJ whole genome shotgun (WGS) entry which is preliminary data.</text>
</comment>
<dbReference type="Proteomes" id="UP001501676">
    <property type="component" value="Unassembled WGS sequence"/>
</dbReference>
<reference evidence="4" key="1">
    <citation type="journal article" date="2019" name="Int. J. Syst. Evol. Microbiol.">
        <title>The Global Catalogue of Microorganisms (GCM) 10K type strain sequencing project: providing services to taxonomists for standard genome sequencing and annotation.</title>
        <authorList>
            <consortium name="The Broad Institute Genomics Platform"/>
            <consortium name="The Broad Institute Genome Sequencing Center for Infectious Disease"/>
            <person name="Wu L."/>
            <person name="Ma J."/>
        </authorList>
    </citation>
    <scope>NUCLEOTIDE SEQUENCE [LARGE SCALE GENOMIC DNA]</scope>
    <source>
        <strain evidence="4">JCM 9458</strain>
    </source>
</reference>
<evidence type="ECO:0000313" key="3">
    <source>
        <dbReference type="EMBL" id="GAA3383056.1"/>
    </source>
</evidence>
<keyword evidence="1" id="KW-0472">Membrane</keyword>
<dbReference type="RefSeq" id="WP_345726510.1">
    <property type="nucleotide sequence ID" value="NZ_BAAAYN010000004.1"/>
</dbReference>
<dbReference type="InterPro" id="IPR032809">
    <property type="entry name" value="Put_HupE_UreJ"/>
</dbReference>
<evidence type="ECO:0000256" key="1">
    <source>
        <dbReference type="SAM" id="Phobius"/>
    </source>
</evidence>
<sequence length="347" mass="37013">MARRITVPVLGAAVAILAFPGVASAHGTTGTGPTTASFFRSGVEHMLLGWDHLLFVAGVLILAADARRAAKLISVFALGHSATLILATLAGWRVDAALADAVIALSVVFVGAVGLRGRPRRWRWFAAAVLGFGLIHGLGLATRLQELGLPREGLLPRVLLFNLGVEVGQLVAIAVLVGIGLVGRRVTRWTARWEPISQIVLIAAGLVAVWLIAVSWVDQRNAGAAFAASDCRLGDRTELLWAAPAAAVPKPFYGPDETAPDDAFAYVLTEGYVVVVYSPRLSERHVERLRDFIGARDRIAAGAAPGQTQPLKAVTSYGTLTCPRFDLASLGYFVDRWASDPRSRPFQ</sequence>
<name>A0ABP6SRM9_9ACTN</name>
<keyword evidence="4" id="KW-1185">Reference proteome</keyword>
<feature type="transmembrane region" description="Helical" evidence="1">
    <location>
        <begin position="159"/>
        <end position="183"/>
    </location>
</feature>
<feature type="transmembrane region" description="Helical" evidence="1">
    <location>
        <begin position="122"/>
        <end position="139"/>
    </location>
</feature>
<evidence type="ECO:0008006" key="5">
    <source>
        <dbReference type="Google" id="ProtNLM"/>
    </source>
</evidence>
<proteinExistence type="predicted"/>
<protein>
    <recommendedName>
        <fullName evidence="5">HupE/UreJ family protein</fullName>
    </recommendedName>
</protein>
<feature type="transmembrane region" description="Helical" evidence="1">
    <location>
        <begin position="96"/>
        <end position="115"/>
    </location>
</feature>
<evidence type="ECO:0000256" key="2">
    <source>
        <dbReference type="SAM" id="SignalP"/>
    </source>
</evidence>
<accession>A0ABP6SRM9</accession>
<keyword evidence="1" id="KW-0812">Transmembrane</keyword>
<dbReference type="Pfam" id="PF13795">
    <property type="entry name" value="HupE_UreJ_2"/>
    <property type="match status" value="1"/>
</dbReference>